<dbReference type="InterPro" id="IPR046886">
    <property type="entry name" value="RsmE_MTase_dom"/>
</dbReference>
<evidence type="ECO:0000256" key="9">
    <source>
        <dbReference type="ARBA" id="ARBA00047944"/>
    </source>
</evidence>
<protein>
    <recommendedName>
        <fullName evidence="10">Ribosomal RNA small subunit methyltransferase E</fullName>
        <ecNumber evidence="10">2.1.1.193</ecNumber>
    </recommendedName>
</protein>
<keyword evidence="5 10" id="KW-0489">Methyltransferase</keyword>
<keyword evidence="6 10" id="KW-0808">Transferase</keyword>
<evidence type="ECO:0000256" key="1">
    <source>
        <dbReference type="ARBA" id="ARBA00004496"/>
    </source>
</evidence>
<keyword evidence="3 10" id="KW-0963">Cytoplasm</keyword>
<dbReference type="NCBIfam" id="NF008700">
    <property type="entry name" value="PRK11713.5-4"/>
    <property type="match status" value="1"/>
</dbReference>
<evidence type="ECO:0000256" key="3">
    <source>
        <dbReference type="ARBA" id="ARBA00022490"/>
    </source>
</evidence>
<evidence type="ECO:0000256" key="5">
    <source>
        <dbReference type="ARBA" id="ARBA00022603"/>
    </source>
</evidence>
<comment type="function">
    <text evidence="8 10">Specifically methylates the N3 position of the uracil ring of uridine 1498 (m3U1498) in 16S rRNA. Acts on the fully assembled 30S ribosomal subunit.</text>
</comment>
<dbReference type="EMBL" id="MDLC01000022">
    <property type="protein sequence ID" value="ODS23718.1"/>
    <property type="molecule type" value="Genomic_DNA"/>
</dbReference>
<evidence type="ECO:0000313" key="12">
    <source>
        <dbReference type="EMBL" id="ODS23718.1"/>
    </source>
</evidence>
<evidence type="ECO:0000256" key="8">
    <source>
        <dbReference type="ARBA" id="ARBA00025699"/>
    </source>
</evidence>
<dbReference type="EC" id="2.1.1.193" evidence="10"/>
<name>A0A1D2QQ54_9GAMM</name>
<evidence type="ECO:0000256" key="6">
    <source>
        <dbReference type="ARBA" id="ARBA00022679"/>
    </source>
</evidence>
<dbReference type="PIRSF" id="PIRSF015601">
    <property type="entry name" value="MTase_slr0722"/>
    <property type="match status" value="1"/>
</dbReference>
<gene>
    <name evidence="12" type="ORF">AB835_07420</name>
</gene>
<dbReference type="InterPro" id="IPR029026">
    <property type="entry name" value="tRNA_m1G_MTases_N"/>
</dbReference>
<dbReference type="Pfam" id="PF04452">
    <property type="entry name" value="Methyltrans_RNA"/>
    <property type="match status" value="1"/>
</dbReference>
<dbReference type="GO" id="GO:0070475">
    <property type="term" value="P:rRNA base methylation"/>
    <property type="evidence" value="ECO:0007669"/>
    <property type="project" value="TreeGrafter"/>
</dbReference>
<dbReference type="Proteomes" id="UP000242502">
    <property type="component" value="Unassembled WGS sequence"/>
</dbReference>
<reference evidence="12 13" key="1">
    <citation type="journal article" date="2016" name="Appl. Environ. Microbiol.">
        <title>Lack of Overt Genome Reduction in the Bryostatin-Producing Bryozoan Symbiont "Candidatus Endobugula sertula".</title>
        <authorList>
            <person name="Miller I.J."/>
            <person name="Vanee N."/>
            <person name="Fong S.S."/>
            <person name="Lim-Fong G.E."/>
            <person name="Kwan J.C."/>
        </authorList>
    </citation>
    <scope>NUCLEOTIDE SEQUENCE [LARGE SCALE GENOMIC DNA]</scope>
    <source>
        <strain evidence="12">AB1-4</strain>
    </source>
</reference>
<sequence length="236" mass="26592">MNLILLLDTDFIADNCVKLYGRRFEHIRTVHQVEVGSRLNVGLLNGSIGTGLIEQIDNQQVILTTSLDVLPPPRLPINLIIALPRPKMLKRILQTCATMGVKKIIFLNSYRVEKSYWQTPLLSKEKINEQLILGLEQAKDTILPEIILEKQFKPFVEDHLPTLCKETISLVAHPESATRCPYNLQEPATLVIGPEGGLIPYEIRKLNQAGCKSVHVGERILRVETAVTSLLTRLYL</sequence>
<evidence type="ECO:0000313" key="13">
    <source>
        <dbReference type="Proteomes" id="UP000242502"/>
    </source>
</evidence>
<dbReference type="InterPro" id="IPR029028">
    <property type="entry name" value="Alpha/beta_knot_MTases"/>
</dbReference>
<dbReference type="AlphaFoldDB" id="A0A1D2QQ54"/>
<evidence type="ECO:0000256" key="7">
    <source>
        <dbReference type="ARBA" id="ARBA00022691"/>
    </source>
</evidence>
<evidence type="ECO:0000259" key="11">
    <source>
        <dbReference type="Pfam" id="PF04452"/>
    </source>
</evidence>
<comment type="subcellular location">
    <subcellularLocation>
        <location evidence="1 10">Cytoplasm</location>
    </subcellularLocation>
</comment>
<dbReference type="PANTHER" id="PTHR30027">
    <property type="entry name" value="RIBOSOMAL RNA SMALL SUBUNIT METHYLTRANSFERASE E"/>
    <property type="match status" value="1"/>
</dbReference>
<dbReference type="Gene3D" id="3.40.1280.10">
    <property type="match status" value="1"/>
</dbReference>
<proteinExistence type="inferred from homology"/>
<feature type="domain" description="Ribosomal RNA small subunit methyltransferase E methyltransferase" evidence="11">
    <location>
        <begin position="74"/>
        <end position="233"/>
    </location>
</feature>
<evidence type="ECO:0000256" key="10">
    <source>
        <dbReference type="PIRNR" id="PIRNR015601"/>
    </source>
</evidence>
<dbReference type="GO" id="GO:0005737">
    <property type="term" value="C:cytoplasm"/>
    <property type="evidence" value="ECO:0007669"/>
    <property type="project" value="UniProtKB-SubCell"/>
</dbReference>
<comment type="catalytic activity">
    <reaction evidence="9 10">
        <text>uridine(1498) in 16S rRNA + S-adenosyl-L-methionine = N(3)-methyluridine(1498) in 16S rRNA + S-adenosyl-L-homocysteine + H(+)</text>
        <dbReference type="Rhea" id="RHEA:42920"/>
        <dbReference type="Rhea" id="RHEA-COMP:10283"/>
        <dbReference type="Rhea" id="RHEA-COMP:10284"/>
        <dbReference type="ChEBI" id="CHEBI:15378"/>
        <dbReference type="ChEBI" id="CHEBI:57856"/>
        <dbReference type="ChEBI" id="CHEBI:59789"/>
        <dbReference type="ChEBI" id="CHEBI:65315"/>
        <dbReference type="ChEBI" id="CHEBI:74502"/>
        <dbReference type="EC" id="2.1.1.193"/>
    </reaction>
</comment>
<dbReference type="PANTHER" id="PTHR30027:SF3">
    <property type="entry name" value="16S RRNA (URACIL(1498)-N(3))-METHYLTRANSFERASE"/>
    <property type="match status" value="1"/>
</dbReference>
<dbReference type="GO" id="GO:0070042">
    <property type="term" value="F:rRNA (uridine-N3-)-methyltransferase activity"/>
    <property type="evidence" value="ECO:0007669"/>
    <property type="project" value="TreeGrafter"/>
</dbReference>
<evidence type="ECO:0000256" key="4">
    <source>
        <dbReference type="ARBA" id="ARBA00022552"/>
    </source>
</evidence>
<dbReference type="CDD" id="cd18084">
    <property type="entry name" value="RsmE-like"/>
    <property type="match status" value="1"/>
</dbReference>
<accession>A0A1D2QQ54</accession>
<evidence type="ECO:0000256" key="2">
    <source>
        <dbReference type="ARBA" id="ARBA00005528"/>
    </source>
</evidence>
<dbReference type="NCBIfam" id="TIGR00046">
    <property type="entry name" value="RsmE family RNA methyltransferase"/>
    <property type="match status" value="1"/>
</dbReference>
<dbReference type="STRING" id="62101.AB835_07420"/>
<comment type="similarity">
    <text evidence="2 10">Belongs to the RNA methyltransferase RsmE family.</text>
</comment>
<keyword evidence="4 10" id="KW-0698">rRNA processing</keyword>
<comment type="caution">
    <text evidence="12">The sequence shown here is derived from an EMBL/GenBank/DDBJ whole genome shotgun (WGS) entry which is preliminary data.</text>
</comment>
<organism evidence="12 13">
    <name type="scientific">Candidatus Endobugula sertula</name>
    <name type="common">Bugula neritina bacterial symbiont</name>
    <dbReference type="NCBI Taxonomy" id="62101"/>
    <lineage>
        <taxon>Bacteria</taxon>
        <taxon>Pseudomonadati</taxon>
        <taxon>Pseudomonadota</taxon>
        <taxon>Gammaproteobacteria</taxon>
        <taxon>Cellvibrionales</taxon>
        <taxon>Cellvibrionaceae</taxon>
        <taxon>Candidatus Endobugula</taxon>
    </lineage>
</organism>
<dbReference type="InterPro" id="IPR006700">
    <property type="entry name" value="RsmE"/>
</dbReference>
<keyword evidence="7 10" id="KW-0949">S-adenosyl-L-methionine</keyword>
<dbReference type="SUPFAM" id="SSF75217">
    <property type="entry name" value="alpha/beta knot"/>
    <property type="match status" value="1"/>
</dbReference>